<dbReference type="AlphaFoldDB" id="A0AAN6H7S9"/>
<dbReference type="GO" id="GO:0005506">
    <property type="term" value="F:iron ion binding"/>
    <property type="evidence" value="ECO:0007669"/>
    <property type="project" value="InterPro"/>
</dbReference>
<dbReference type="PANTHER" id="PTHR24305">
    <property type="entry name" value="CYTOCHROME P450"/>
    <property type="match status" value="1"/>
</dbReference>
<evidence type="ECO:0000256" key="6">
    <source>
        <dbReference type="PIRSR" id="PIRSR602401-1"/>
    </source>
</evidence>
<dbReference type="Proteomes" id="UP001175353">
    <property type="component" value="Unassembled WGS sequence"/>
</dbReference>
<keyword evidence="5 6" id="KW-0408">Iron</keyword>
<accession>A0AAN6H7S9</accession>
<dbReference type="GO" id="GO:0004497">
    <property type="term" value="F:monooxygenase activity"/>
    <property type="evidence" value="ECO:0007669"/>
    <property type="project" value="UniProtKB-KW"/>
</dbReference>
<evidence type="ECO:0000256" key="5">
    <source>
        <dbReference type="ARBA" id="ARBA00023004"/>
    </source>
</evidence>
<keyword evidence="7" id="KW-0503">Monooxygenase</keyword>
<gene>
    <name evidence="8" type="ORF">LTR91_022690</name>
</gene>
<evidence type="ECO:0000256" key="3">
    <source>
        <dbReference type="ARBA" id="ARBA00022723"/>
    </source>
</evidence>
<keyword evidence="9" id="KW-1185">Reference proteome</keyword>
<comment type="caution">
    <text evidence="8">The sequence shown here is derived from an EMBL/GenBank/DDBJ whole genome shotgun (WGS) entry which is preliminary data.</text>
</comment>
<dbReference type="GO" id="GO:0016705">
    <property type="term" value="F:oxidoreductase activity, acting on paired donors, with incorporation or reduction of molecular oxygen"/>
    <property type="evidence" value="ECO:0007669"/>
    <property type="project" value="InterPro"/>
</dbReference>
<dbReference type="InterPro" id="IPR050121">
    <property type="entry name" value="Cytochrome_P450_monoxygenase"/>
</dbReference>
<organism evidence="8 9">
    <name type="scientific">Friedmanniomyces endolithicus</name>
    <dbReference type="NCBI Taxonomy" id="329885"/>
    <lineage>
        <taxon>Eukaryota</taxon>
        <taxon>Fungi</taxon>
        <taxon>Dikarya</taxon>
        <taxon>Ascomycota</taxon>
        <taxon>Pezizomycotina</taxon>
        <taxon>Dothideomycetes</taxon>
        <taxon>Dothideomycetidae</taxon>
        <taxon>Mycosphaerellales</taxon>
        <taxon>Teratosphaeriaceae</taxon>
        <taxon>Friedmanniomyces</taxon>
    </lineage>
</organism>
<dbReference type="EMBL" id="JAUJLE010000457">
    <property type="protein sequence ID" value="KAK0955785.1"/>
    <property type="molecule type" value="Genomic_DNA"/>
</dbReference>
<evidence type="ECO:0000313" key="8">
    <source>
        <dbReference type="EMBL" id="KAK0955785.1"/>
    </source>
</evidence>
<keyword evidence="3 6" id="KW-0479">Metal-binding</keyword>
<dbReference type="InterPro" id="IPR036396">
    <property type="entry name" value="Cyt_P450_sf"/>
</dbReference>
<dbReference type="Pfam" id="PF00067">
    <property type="entry name" value="p450"/>
    <property type="match status" value="1"/>
</dbReference>
<dbReference type="InterPro" id="IPR001128">
    <property type="entry name" value="Cyt_P450"/>
</dbReference>
<dbReference type="SUPFAM" id="SSF48264">
    <property type="entry name" value="Cytochrome P450"/>
    <property type="match status" value="1"/>
</dbReference>
<keyword evidence="4 7" id="KW-0560">Oxidoreductase</keyword>
<dbReference type="GO" id="GO:0020037">
    <property type="term" value="F:heme binding"/>
    <property type="evidence" value="ECO:0007669"/>
    <property type="project" value="InterPro"/>
</dbReference>
<dbReference type="PRINTS" id="PR00463">
    <property type="entry name" value="EP450I"/>
</dbReference>
<dbReference type="InterPro" id="IPR017972">
    <property type="entry name" value="Cyt_P450_CS"/>
</dbReference>
<proteinExistence type="inferred from homology"/>
<protein>
    <recommendedName>
        <fullName evidence="10">Sterigmatocystin biosynthesis P450 monooxygenase STCB</fullName>
    </recommendedName>
</protein>
<name>A0AAN6H7S9_9PEZI</name>
<dbReference type="PROSITE" id="PS00086">
    <property type="entry name" value="CYTOCHROME_P450"/>
    <property type="match status" value="1"/>
</dbReference>
<evidence type="ECO:0000256" key="2">
    <source>
        <dbReference type="ARBA" id="ARBA00010617"/>
    </source>
</evidence>
<feature type="binding site" description="axial binding residue" evidence="6">
    <location>
        <position position="207"/>
    </location>
    <ligand>
        <name>heme</name>
        <dbReference type="ChEBI" id="CHEBI:30413"/>
    </ligand>
    <ligandPart>
        <name>Fe</name>
        <dbReference type="ChEBI" id="CHEBI:18248"/>
    </ligandPart>
</feature>
<comment type="similarity">
    <text evidence="2 7">Belongs to the cytochrome P450 family.</text>
</comment>
<keyword evidence="6 7" id="KW-0349">Heme</keyword>
<comment type="cofactor">
    <cofactor evidence="1 6">
        <name>heme</name>
        <dbReference type="ChEBI" id="CHEBI:30413"/>
    </cofactor>
</comment>
<evidence type="ECO:0000256" key="4">
    <source>
        <dbReference type="ARBA" id="ARBA00023002"/>
    </source>
</evidence>
<evidence type="ECO:0008006" key="10">
    <source>
        <dbReference type="Google" id="ProtNLM"/>
    </source>
</evidence>
<reference evidence="8" key="1">
    <citation type="submission" date="2023-06" db="EMBL/GenBank/DDBJ databases">
        <title>Black Yeasts Isolated from many extreme environments.</title>
        <authorList>
            <person name="Coleine C."/>
            <person name="Stajich J.E."/>
            <person name="Selbmann L."/>
        </authorList>
    </citation>
    <scope>NUCLEOTIDE SEQUENCE</scope>
    <source>
        <strain evidence="8">CCFEE 5200</strain>
    </source>
</reference>
<dbReference type="InterPro" id="IPR002401">
    <property type="entry name" value="Cyt_P450_E_grp-I"/>
</dbReference>
<evidence type="ECO:0000256" key="7">
    <source>
        <dbReference type="RuleBase" id="RU000461"/>
    </source>
</evidence>
<evidence type="ECO:0000313" key="9">
    <source>
        <dbReference type="Proteomes" id="UP001175353"/>
    </source>
</evidence>
<dbReference type="PRINTS" id="PR00385">
    <property type="entry name" value="P450"/>
</dbReference>
<sequence>MQRVPFGPSKEIMRSIFRTRAYADESIQRYWKQLQADPDNVKTTLLTKEYAEVENGTIPADQLIRDAHGNIVAGTDTTAVTATYAIWFLAQDTRIQQALIEEVSTLPDGFKDNDLRSLRVMGGVLNETLRLRSAIGGSLPRLVPPGGAQFCGYFIPEKTVVGIPTWTMHRDPAVMQDPERFDPSRWYEPTKDMLHNFLPFGGGSRVCIGSHLAQLELRHALANFYRTFPSGVRLSKAEGFSDADMMQMAYFLSPPKGKRCLVESRKQSFSAAPLSDLI</sequence>
<evidence type="ECO:0000256" key="1">
    <source>
        <dbReference type="ARBA" id="ARBA00001971"/>
    </source>
</evidence>
<dbReference type="PANTHER" id="PTHR24305:SF96">
    <property type="entry name" value="CYTOCHROME P450 MONOOXYGENASE STCB-RELATED"/>
    <property type="match status" value="1"/>
</dbReference>
<dbReference type="Gene3D" id="1.10.630.10">
    <property type="entry name" value="Cytochrome P450"/>
    <property type="match status" value="1"/>
</dbReference>